<reference evidence="1" key="1">
    <citation type="submission" date="2021-01" db="EMBL/GenBank/DDBJ databases">
        <authorList>
            <consortium name="Genoscope - CEA"/>
            <person name="William W."/>
        </authorList>
    </citation>
    <scope>NUCLEOTIDE SEQUENCE</scope>
</reference>
<evidence type="ECO:0000313" key="1">
    <source>
        <dbReference type="EMBL" id="CAD8056001.1"/>
    </source>
</evidence>
<dbReference type="EMBL" id="CAJJDN010000010">
    <property type="protein sequence ID" value="CAD8056001.1"/>
    <property type="molecule type" value="Genomic_DNA"/>
</dbReference>
<keyword evidence="2" id="KW-1185">Reference proteome</keyword>
<sequence length="140" mass="16408">MSEIYEEDLEQQITLSKKDANQLRSSLESIYIVLQMKGKYLPKYTSSIITADYLLTVLFENVFVLNVKQEFCSKQQRKQISLKIFQKQNQKMAKIGNLIQNIYQINHGVQIYQKPLTSTIIYSKIITKNNLIFKILQPNK</sequence>
<evidence type="ECO:0000313" key="2">
    <source>
        <dbReference type="Proteomes" id="UP000692954"/>
    </source>
</evidence>
<protein>
    <submittedName>
        <fullName evidence="1">Uncharacterized protein</fullName>
    </submittedName>
</protein>
<name>A0A8S1KNF6_9CILI</name>
<comment type="caution">
    <text evidence="1">The sequence shown here is derived from an EMBL/GenBank/DDBJ whole genome shotgun (WGS) entry which is preliminary data.</text>
</comment>
<accession>A0A8S1KNF6</accession>
<organism evidence="1 2">
    <name type="scientific">Paramecium sonneborni</name>
    <dbReference type="NCBI Taxonomy" id="65129"/>
    <lineage>
        <taxon>Eukaryota</taxon>
        <taxon>Sar</taxon>
        <taxon>Alveolata</taxon>
        <taxon>Ciliophora</taxon>
        <taxon>Intramacronucleata</taxon>
        <taxon>Oligohymenophorea</taxon>
        <taxon>Peniculida</taxon>
        <taxon>Parameciidae</taxon>
        <taxon>Paramecium</taxon>
    </lineage>
</organism>
<dbReference type="Proteomes" id="UP000692954">
    <property type="component" value="Unassembled WGS sequence"/>
</dbReference>
<proteinExistence type="predicted"/>
<gene>
    <name evidence="1" type="ORF">PSON_ATCC_30995.1.T0100015</name>
</gene>
<dbReference type="AlphaFoldDB" id="A0A8S1KNF6"/>